<dbReference type="InterPro" id="IPR008964">
    <property type="entry name" value="Invasin/intimin_cell_adhesion"/>
</dbReference>
<dbReference type="AlphaFoldDB" id="A0A1M6WYC0"/>
<organism evidence="2 3">
    <name type="scientific">Hespellia stercorisuis DSM 15480</name>
    <dbReference type="NCBI Taxonomy" id="1121950"/>
    <lineage>
        <taxon>Bacteria</taxon>
        <taxon>Bacillati</taxon>
        <taxon>Bacillota</taxon>
        <taxon>Clostridia</taxon>
        <taxon>Lachnospirales</taxon>
        <taxon>Lachnospiraceae</taxon>
        <taxon>Hespellia</taxon>
    </lineage>
</organism>
<dbReference type="OrthoDB" id="1816569at2"/>
<gene>
    <name evidence="2" type="ORF">SAMN02745243_04123</name>
</gene>
<dbReference type="Proteomes" id="UP000184301">
    <property type="component" value="Unassembled WGS sequence"/>
</dbReference>
<dbReference type="SUPFAM" id="SSF49373">
    <property type="entry name" value="Invasin/intimin cell-adhesion fragments"/>
    <property type="match status" value="1"/>
</dbReference>
<proteinExistence type="predicted"/>
<accession>A0A1M6WYC0</accession>
<name>A0A1M6WYC0_9FIRM</name>
<evidence type="ECO:0000313" key="3">
    <source>
        <dbReference type="Proteomes" id="UP000184301"/>
    </source>
</evidence>
<evidence type="ECO:0000259" key="1">
    <source>
        <dbReference type="Pfam" id="PF02368"/>
    </source>
</evidence>
<keyword evidence="3" id="KW-1185">Reference proteome</keyword>
<protein>
    <submittedName>
        <fullName evidence="2">Ig-like domain (Group 2)</fullName>
    </submittedName>
</protein>
<evidence type="ECO:0000313" key="2">
    <source>
        <dbReference type="EMBL" id="SHK98589.1"/>
    </source>
</evidence>
<dbReference type="STRING" id="1121950.SAMN02745243_04123"/>
<dbReference type="Gene3D" id="2.60.40.1080">
    <property type="match status" value="1"/>
</dbReference>
<sequence>MTKIVELKYNPFLPQLSILIDGKQPQDFSGLIQYTDEDIWEWSPNICDVIYSELRAEFAIIFTGTREDAELLKIQCTKNYHCIGFKMQEPKVRTSTQKRLGELNQIIKKNRESITPINIRAYFLTQSSTQKYIEEIRKVNVRNLFCVIDIIPIIEKSQFKNDENSFLFFIVESMESAKKLADSYYCKNPMYIICMGEKTRLREVDNHGYFYESIPQDLISSVFECFLGQPLLKAMRYCLDNISVRLRNKEETRKAILIDPLINIKFNEELEVGKSNEIVINAEPPISPLPKVDFRVLDLGIATTDGICVFGKQSGNTVLEAYQYGEKKPFKTFNIHVVKRNRIKKLILEDNELAIGITDCKCMKVDYSPVDADNVKQLTWTSSDSRVATVDKMGRVMGRESGTCKIICTAENVSSTCICTVKPYLQEIKIDMPTNQDGELEMEPTQEILLNIKLVPEDCIDKTLKIGSSDYDIVNVVNNRLIAKNKGTAIVNIQNFPKRKEVKLTVQVGKKKKGFFKALFG</sequence>
<dbReference type="EMBL" id="FQZY01000124">
    <property type="protein sequence ID" value="SHK98589.1"/>
    <property type="molecule type" value="Genomic_DNA"/>
</dbReference>
<feature type="domain" description="BIG2" evidence="1">
    <location>
        <begin position="363"/>
        <end position="421"/>
    </location>
</feature>
<dbReference type="RefSeq" id="WP_073113324.1">
    <property type="nucleotide sequence ID" value="NZ_FQZY01000124.1"/>
</dbReference>
<dbReference type="InterPro" id="IPR003343">
    <property type="entry name" value="Big_2"/>
</dbReference>
<reference evidence="2 3" key="1">
    <citation type="submission" date="2016-11" db="EMBL/GenBank/DDBJ databases">
        <authorList>
            <person name="Jaros S."/>
            <person name="Januszkiewicz K."/>
            <person name="Wedrychowicz H."/>
        </authorList>
    </citation>
    <scope>NUCLEOTIDE SEQUENCE [LARGE SCALE GENOMIC DNA]</scope>
    <source>
        <strain evidence="2 3">DSM 15480</strain>
    </source>
</reference>
<dbReference type="Pfam" id="PF02368">
    <property type="entry name" value="Big_2"/>
    <property type="match status" value="1"/>
</dbReference>